<dbReference type="InterPro" id="IPR036038">
    <property type="entry name" value="Aminotransferase-like"/>
</dbReference>
<evidence type="ECO:0000259" key="11">
    <source>
        <dbReference type="PROSITE" id="PS50011"/>
    </source>
</evidence>
<keyword evidence="4 9" id="KW-0028">Amino-acid biosynthesis</keyword>
<dbReference type="InterPro" id="IPR018300">
    <property type="entry name" value="Aminotrans_IV_CS"/>
</dbReference>
<dbReference type="InterPro" id="IPR011989">
    <property type="entry name" value="ARM-like"/>
</dbReference>
<dbReference type="Gene3D" id="1.10.510.10">
    <property type="entry name" value="Transferase(Phosphotransferase) domain 1"/>
    <property type="match status" value="1"/>
</dbReference>
<evidence type="ECO:0000256" key="3">
    <source>
        <dbReference type="ARBA" id="ARBA00022576"/>
    </source>
</evidence>
<dbReference type="Gene3D" id="1.25.10.10">
    <property type="entry name" value="Leucine-rich Repeat Variant"/>
    <property type="match status" value="1"/>
</dbReference>
<dbReference type="InterPro" id="IPR005786">
    <property type="entry name" value="B_amino_transII"/>
</dbReference>
<keyword evidence="3 9" id="KW-0032">Aminotransferase</keyword>
<dbReference type="InterPro" id="IPR043132">
    <property type="entry name" value="BCAT-like_C"/>
</dbReference>
<evidence type="ECO:0000313" key="13">
    <source>
        <dbReference type="Proteomes" id="UP000838763"/>
    </source>
</evidence>
<protein>
    <recommendedName>
        <fullName evidence="9">Branched-chain-amino-acid aminotransferase</fullName>
        <ecNumber evidence="9">2.6.1.42</ecNumber>
    </recommendedName>
</protein>
<keyword evidence="6 8" id="KW-0663">Pyridoxal phosphate</keyword>
<accession>A0A9P1HD64</accession>
<dbReference type="GO" id="GO:0005524">
    <property type="term" value="F:ATP binding"/>
    <property type="evidence" value="ECO:0007669"/>
    <property type="project" value="InterPro"/>
</dbReference>
<evidence type="ECO:0000256" key="1">
    <source>
        <dbReference type="ARBA" id="ARBA00001933"/>
    </source>
</evidence>
<dbReference type="GO" id="GO:0004084">
    <property type="term" value="F:branched-chain-amino-acid transaminase activity"/>
    <property type="evidence" value="ECO:0007669"/>
    <property type="project" value="UniProtKB-EC"/>
</dbReference>
<dbReference type="GO" id="GO:0004672">
    <property type="term" value="F:protein kinase activity"/>
    <property type="evidence" value="ECO:0007669"/>
    <property type="project" value="InterPro"/>
</dbReference>
<keyword evidence="13" id="KW-1185">Reference proteome</keyword>
<sequence length="1181" mass="126234">MHDNAGLVHGNLTPDAVLINAKSDWKISGLSFCTPADGSTKPTSIQPISLSEVLNIDPRLPRHVQLNLDFTSPDFVLDTNLNVSADMFSLGVLCISLYNTPHRSPLEAHGSVSTYKRLFSSSSTVPSTSNKFLCSGNLPRDLANHVLPRLITRRPAQRMSAKEFQESEYFDNILVSTIRFLDTFPAKTPGEKSQFLRGLIKVLPSFPKSVMEKKLLPSLLDEMKDKELISLILQNVFKIIELLPSAKRAFGEKVRPVLKETFAVPAPSSKSAQAPTPDKDPAKDAGLMVVLENMSSICKNSSGKEFKDDILPVVVAAIESATHSLVDAALRGLPVILPILDFSTIKNELFPIIATVFSKTNSLQIKIRGALDKYTMQEKIVPLVKAIKTKEPAVMMAAHDVLKVVGDAADIEFVAMEILPVLWNMSLGPLLSLQQFQAFMDLIKGLSRKVEDEHSKKLQELSGSSNGATAAPTDDFVAFGGLTGTAFDPSGGNDEDNFEALVKGRVSTSKDASGSFSNWDDNPPSAAIAASTISRPSGSPQPAAFAWSTPSTTPAPARAGPTAVKAQQASFRTVTPDLSTFGALTPTSTQFSKPLQPTQVSQQSAFAPPTLSPSTTTASASSINWGSGSTVAAAPASSPWSSMASPAAIGQQQQSSSAFGGMGTSMGNLSLNAQRPMTLQQQASTSSASSFSLPPPPSNNLGGSSSFSLPPPQPKPQISSSNAWASTGATGGMNMGMGMGMGMAAMAPMAKPGISNPPNSGMGGMSMGTNMDASSCYAMALCHSLGDVTGEANCAGAGLASFEVIQHRGAKPLPVDISKLSIEKTAKPSALKNPEELVFGRTFTDHMLTIEWTKEGGWSAPKIAPYQNLSLDPATCVFHYAFECFEGMKAYRDSKGQFRLFRPDMNAIRLNKSAARIALPTIDPEALTKLIAEFVKLESRFIPNQRGYSLYLRPTMIGTQKTLGVGPPGSALLYVIASPVGPYYPTGFKAVSLEATDYAVRAWPGGVGDKKLGANYAPCIVPQLDAASRGFQQNLWLFGEEEFVTEVGTMNMFVAIKDKATGEKELITAPLDGTILEGVTRDSVLSLARERLIPQGWKVSERKYTMQELADASKEGRLLEAFGSGTAAVVSPVRAISWKGQLVNCGLKDSEETGPVALQMKEWIEARQYGDEDHQWSHVAV</sequence>
<comment type="catalytic activity">
    <reaction evidence="9">
        <text>L-valine + 2-oxoglutarate = 3-methyl-2-oxobutanoate + L-glutamate</text>
        <dbReference type="Rhea" id="RHEA:24813"/>
        <dbReference type="ChEBI" id="CHEBI:11851"/>
        <dbReference type="ChEBI" id="CHEBI:16810"/>
        <dbReference type="ChEBI" id="CHEBI:29985"/>
        <dbReference type="ChEBI" id="CHEBI:57762"/>
        <dbReference type="EC" id="2.6.1.42"/>
    </reaction>
</comment>
<evidence type="ECO:0000256" key="7">
    <source>
        <dbReference type="ARBA" id="ARBA00023304"/>
    </source>
</evidence>
<comment type="caution">
    <text evidence="12">The sequence shown here is derived from an EMBL/GenBank/DDBJ whole genome shotgun (WGS) entry which is preliminary data.</text>
</comment>
<name>A0A9P1HD64_9PEZI</name>
<dbReference type="SUPFAM" id="SSF56112">
    <property type="entry name" value="Protein kinase-like (PK-like)"/>
    <property type="match status" value="1"/>
</dbReference>
<comment type="cofactor">
    <cofactor evidence="1 8">
        <name>pyridoxal 5'-phosphate</name>
        <dbReference type="ChEBI" id="CHEBI:597326"/>
    </cofactor>
</comment>
<dbReference type="FunFam" id="3.20.10.10:FF:000004">
    <property type="entry name" value="Branched-chain-amino-acid aminotransferase"/>
    <property type="match status" value="1"/>
</dbReference>
<dbReference type="Proteomes" id="UP000838763">
    <property type="component" value="Unassembled WGS sequence"/>
</dbReference>
<comment type="similarity">
    <text evidence="2 9">Belongs to the class-IV pyridoxal-phosphate-dependent aminotransferase family.</text>
</comment>
<proteinExistence type="inferred from homology"/>
<feature type="region of interest" description="Disordered" evidence="10">
    <location>
        <begin position="585"/>
        <end position="727"/>
    </location>
</feature>
<feature type="compositionally biased region" description="Polar residues" evidence="10">
    <location>
        <begin position="665"/>
        <end position="677"/>
    </location>
</feature>
<reference evidence="12" key="1">
    <citation type="submission" date="2022-11" db="EMBL/GenBank/DDBJ databases">
        <authorList>
            <person name="Scott C."/>
            <person name="Bruce N."/>
        </authorList>
    </citation>
    <scope>NUCLEOTIDE SEQUENCE</scope>
</reference>
<dbReference type="SUPFAM" id="SSF56752">
    <property type="entry name" value="D-aminoacid aminotransferase-like PLP-dependent enzymes"/>
    <property type="match status" value="1"/>
</dbReference>
<dbReference type="FunFam" id="3.30.470.10:FF:000005">
    <property type="entry name" value="Branched-chain-amino-acid aminotransferase"/>
    <property type="match status" value="1"/>
</dbReference>
<gene>
    <name evidence="12" type="ORF">PPNO1_LOCUS9436</name>
</gene>
<dbReference type="OrthoDB" id="1732691at2759"/>
<feature type="compositionally biased region" description="Low complexity" evidence="10">
    <location>
        <begin position="699"/>
        <end position="708"/>
    </location>
</feature>
<organism evidence="12 13">
    <name type="scientific">Parascedosporium putredinis</name>
    <dbReference type="NCBI Taxonomy" id="1442378"/>
    <lineage>
        <taxon>Eukaryota</taxon>
        <taxon>Fungi</taxon>
        <taxon>Dikarya</taxon>
        <taxon>Ascomycota</taxon>
        <taxon>Pezizomycotina</taxon>
        <taxon>Sordariomycetes</taxon>
        <taxon>Hypocreomycetidae</taxon>
        <taxon>Microascales</taxon>
        <taxon>Microascaceae</taxon>
        <taxon>Parascedosporium</taxon>
    </lineage>
</organism>
<keyword evidence="5 9" id="KW-0808">Transferase</keyword>
<dbReference type="PANTHER" id="PTHR11825:SF44">
    <property type="entry name" value="BRANCHED-CHAIN-AMINO-ACID AMINOTRANSFERASE"/>
    <property type="match status" value="1"/>
</dbReference>
<evidence type="ECO:0000256" key="10">
    <source>
        <dbReference type="SAM" id="MobiDB-lite"/>
    </source>
</evidence>
<dbReference type="AlphaFoldDB" id="A0A9P1HD64"/>
<feature type="domain" description="Protein kinase" evidence="11">
    <location>
        <begin position="1"/>
        <end position="170"/>
    </location>
</feature>
<dbReference type="Gene3D" id="3.20.10.10">
    <property type="entry name" value="D-amino Acid Aminotransferase, subunit A, domain 2"/>
    <property type="match status" value="1"/>
</dbReference>
<dbReference type="GO" id="GO:0009099">
    <property type="term" value="P:L-valine biosynthetic process"/>
    <property type="evidence" value="ECO:0007669"/>
    <property type="project" value="TreeGrafter"/>
</dbReference>
<dbReference type="GO" id="GO:0005739">
    <property type="term" value="C:mitochondrion"/>
    <property type="evidence" value="ECO:0007669"/>
    <property type="project" value="TreeGrafter"/>
</dbReference>
<dbReference type="EC" id="2.6.1.42" evidence="9"/>
<dbReference type="InterPro" id="IPR033939">
    <property type="entry name" value="BCAT_family"/>
</dbReference>
<evidence type="ECO:0000256" key="9">
    <source>
        <dbReference type="RuleBase" id="RU004517"/>
    </source>
</evidence>
<comment type="catalytic activity">
    <reaction evidence="9">
        <text>L-isoleucine + 2-oxoglutarate = (S)-3-methyl-2-oxopentanoate + L-glutamate</text>
        <dbReference type="Rhea" id="RHEA:24801"/>
        <dbReference type="ChEBI" id="CHEBI:16810"/>
        <dbReference type="ChEBI" id="CHEBI:29985"/>
        <dbReference type="ChEBI" id="CHEBI:35146"/>
        <dbReference type="ChEBI" id="CHEBI:58045"/>
        <dbReference type="EC" id="2.6.1.42"/>
    </reaction>
</comment>
<feature type="region of interest" description="Disordered" evidence="10">
    <location>
        <begin position="533"/>
        <end position="559"/>
    </location>
</feature>
<evidence type="ECO:0000256" key="5">
    <source>
        <dbReference type="ARBA" id="ARBA00022679"/>
    </source>
</evidence>
<feature type="compositionally biased region" description="Low complexity" evidence="10">
    <location>
        <begin position="678"/>
        <end position="692"/>
    </location>
</feature>
<dbReference type="PANTHER" id="PTHR11825">
    <property type="entry name" value="SUBGROUP IIII AMINOTRANSFERASE"/>
    <property type="match status" value="1"/>
</dbReference>
<dbReference type="NCBIfam" id="TIGR01123">
    <property type="entry name" value="ilvE_II"/>
    <property type="match status" value="1"/>
</dbReference>
<comment type="catalytic activity">
    <reaction evidence="9">
        <text>L-leucine + 2-oxoglutarate = 4-methyl-2-oxopentanoate + L-glutamate</text>
        <dbReference type="Rhea" id="RHEA:18321"/>
        <dbReference type="ChEBI" id="CHEBI:16810"/>
        <dbReference type="ChEBI" id="CHEBI:17865"/>
        <dbReference type="ChEBI" id="CHEBI:29985"/>
        <dbReference type="ChEBI" id="CHEBI:57427"/>
        <dbReference type="EC" id="2.6.1.42"/>
    </reaction>
</comment>
<dbReference type="PROSITE" id="PS50011">
    <property type="entry name" value="PROTEIN_KINASE_DOM"/>
    <property type="match status" value="1"/>
</dbReference>
<dbReference type="CDD" id="cd01557">
    <property type="entry name" value="BCAT_beta_family"/>
    <property type="match status" value="1"/>
</dbReference>
<feature type="compositionally biased region" description="Low complexity" evidence="10">
    <location>
        <begin position="604"/>
        <end position="659"/>
    </location>
</feature>
<dbReference type="InterPro" id="IPR043131">
    <property type="entry name" value="BCAT-like_N"/>
</dbReference>
<dbReference type="Pfam" id="PF01063">
    <property type="entry name" value="Aminotran_4"/>
    <property type="match status" value="1"/>
</dbReference>
<dbReference type="InterPro" id="IPR016024">
    <property type="entry name" value="ARM-type_fold"/>
</dbReference>
<evidence type="ECO:0000256" key="8">
    <source>
        <dbReference type="RuleBase" id="RU004516"/>
    </source>
</evidence>
<evidence type="ECO:0000313" key="12">
    <source>
        <dbReference type="EMBL" id="CAI4219893.1"/>
    </source>
</evidence>
<dbReference type="InterPro" id="IPR001544">
    <property type="entry name" value="Aminotrans_IV"/>
</dbReference>
<dbReference type="InterPro" id="IPR011009">
    <property type="entry name" value="Kinase-like_dom_sf"/>
</dbReference>
<evidence type="ECO:0000256" key="2">
    <source>
        <dbReference type="ARBA" id="ARBA00009320"/>
    </source>
</evidence>
<dbReference type="GO" id="GO:0009098">
    <property type="term" value="P:L-leucine biosynthetic process"/>
    <property type="evidence" value="ECO:0007669"/>
    <property type="project" value="TreeGrafter"/>
</dbReference>
<dbReference type="SUPFAM" id="SSF48371">
    <property type="entry name" value="ARM repeat"/>
    <property type="match status" value="1"/>
</dbReference>
<evidence type="ECO:0000256" key="4">
    <source>
        <dbReference type="ARBA" id="ARBA00022605"/>
    </source>
</evidence>
<evidence type="ECO:0000256" key="6">
    <source>
        <dbReference type="ARBA" id="ARBA00022898"/>
    </source>
</evidence>
<feature type="compositionally biased region" description="Polar residues" evidence="10">
    <location>
        <begin position="585"/>
        <end position="603"/>
    </location>
</feature>
<dbReference type="NCBIfam" id="NF009897">
    <property type="entry name" value="PRK13357.1"/>
    <property type="match status" value="1"/>
</dbReference>
<dbReference type="Gene3D" id="3.30.470.10">
    <property type="match status" value="1"/>
</dbReference>
<dbReference type="EMBL" id="CALLCH030000021">
    <property type="protein sequence ID" value="CAI4219893.1"/>
    <property type="molecule type" value="Genomic_DNA"/>
</dbReference>
<dbReference type="InterPro" id="IPR000719">
    <property type="entry name" value="Prot_kinase_dom"/>
</dbReference>
<dbReference type="PROSITE" id="PS00770">
    <property type="entry name" value="AA_TRANSFER_CLASS_4"/>
    <property type="match status" value="1"/>
</dbReference>
<keyword evidence="7 9" id="KW-0100">Branched-chain amino acid biosynthesis</keyword>